<keyword evidence="3" id="KW-1185">Reference proteome</keyword>
<dbReference type="OrthoDB" id="9780765at2"/>
<dbReference type="InterPro" id="IPR029058">
    <property type="entry name" value="AB_hydrolase_fold"/>
</dbReference>
<keyword evidence="2" id="KW-0378">Hydrolase</keyword>
<dbReference type="Gene3D" id="3.40.50.1820">
    <property type="entry name" value="alpha/beta hydrolase"/>
    <property type="match status" value="1"/>
</dbReference>
<protein>
    <submittedName>
        <fullName evidence="2">Alpha/beta hydrolase</fullName>
    </submittedName>
</protein>
<dbReference type="RefSeq" id="WP_087463805.1">
    <property type="nucleotide sequence ID" value="NZ_CP021425.1"/>
</dbReference>
<dbReference type="EMBL" id="CP021425">
    <property type="protein sequence ID" value="ARU59098.1"/>
    <property type="molecule type" value="Genomic_DNA"/>
</dbReference>
<dbReference type="InterPro" id="IPR000073">
    <property type="entry name" value="AB_hydrolase_1"/>
</dbReference>
<accession>A0A1Y0IEY1</accession>
<evidence type="ECO:0000313" key="3">
    <source>
        <dbReference type="Proteomes" id="UP000196027"/>
    </source>
</evidence>
<dbReference type="GO" id="GO:0016787">
    <property type="term" value="F:hydrolase activity"/>
    <property type="evidence" value="ECO:0007669"/>
    <property type="project" value="UniProtKB-KW"/>
</dbReference>
<dbReference type="Proteomes" id="UP000196027">
    <property type="component" value="Chromosome"/>
</dbReference>
<dbReference type="KEGG" id="ome:OLMES_5114"/>
<dbReference type="Pfam" id="PF00561">
    <property type="entry name" value="Abhydrolase_1"/>
    <property type="match status" value="1"/>
</dbReference>
<organism evidence="2 3">
    <name type="scientific">Oleiphilus messinensis</name>
    <dbReference type="NCBI Taxonomy" id="141451"/>
    <lineage>
        <taxon>Bacteria</taxon>
        <taxon>Pseudomonadati</taxon>
        <taxon>Pseudomonadota</taxon>
        <taxon>Gammaproteobacteria</taxon>
        <taxon>Oceanospirillales</taxon>
        <taxon>Oleiphilaceae</taxon>
        <taxon>Oleiphilus</taxon>
    </lineage>
</organism>
<dbReference type="InterPro" id="IPR050266">
    <property type="entry name" value="AB_hydrolase_sf"/>
</dbReference>
<proteinExistence type="predicted"/>
<reference evidence="2 3" key="1">
    <citation type="submission" date="2017-05" db="EMBL/GenBank/DDBJ databases">
        <title>Genomic insights into alkan degradation activity of Oleiphilus messinensis.</title>
        <authorList>
            <person name="Kozyavkin S.A."/>
            <person name="Slesarev A.I."/>
            <person name="Golyshin P.N."/>
            <person name="Korzhenkov A."/>
            <person name="Golyshina O.N."/>
            <person name="Toshchakov S.V."/>
        </authorList>
    </citation>
    <scope>NUCLEOTIDE SEQUENCE [LARGE SCALE GENOMIC DNA]</scope>
    <source>
        <strain evidence="2 3">ME102</strain>
    </source>
</reference>
<sequence length="298" mass="33330">MEQQSATFQVPNGTLTFDVTGNGPVLVCLPGWPFNRQTYRNLIPHLSKHYTCINIDTLGLGESTWNAQTDFSIPSQAQAIVQLLQHLNVKAFRILAFNSAGVIARYIAAEKTDGVQQLLLMNTDIPGQRPPWLPLYRFLFSLPGGRHLLNNPIAKHFVLPSPLMLGLAFEDLQQIDPDFYHLILRPMLTDSRCFKGLGLYMKGFSYELMDRFTVPGGVHEKIKAPTHLIWGENDPTFPLSHARSMTKTLPAFKSLDVIPGARLLVHEEKPEAVLERLQARLAEIPHSDLQNSTDTAAA</sequence>
<evidence type="ECO:0000259" key="1">
    <source>
        <dbReference type="Pfam" id="PF00561"/>
    </source>
</evidence>
<dbReference type="AlphaFoldDB" id="A0A1Y0IEY1"/>
<name>A0A1Y0IEY1_9GAMM</name>
<dbReference type="PANTHER" id="PTHR43798">
    <property type="entry name" value="MONOACYLGLYCEROL LIPASE"/>
    <property type="match status" value="1"/>
</dbReference>
<gene>
    <name evidence="2" type="ORF">OLMES_5114</name>
</gene>
<feature type="domain" description="AB hydrolase-1" evidence="1">
    <location>
        <begin position="24"/>
        <end position="267"/>
    </location>
</feature>
<dbReference type="SUPFAM" id="SSF53474">
    <property type="entry name" value="alpha/beta-Hydrolases"/>
    <property type="match status" value="1"/>
</dbReference>
<evidence type="ECO:0000313" key="2">
    <source>
        <dbReference type="EMBL" id="ARU59098.1"/>
    </source>
</evidence>